<dbReference type="Proteomes" id="UP001500121">
    <property type="component" value="Unassembled WGS sequence"/>
</dbReference>
<feature type="chain" id="PRO_5045082682" description="Sortase" evidence="1">
    <location>
        <begin position="19"/>
        <end position="164"/>
    </location>
</feature>
<name>A0ABP8Z634_9MICO</name>
<protein>
    <recommendedName>
        <fullName evidence="4">Sortase</fullName>
    </recommendedName>
</protein>
<keyword evidence="1" id="KW-0732">Signal</keyword>
<evidence type="ECO:0008006" key="4">
    <source>
        <dbReference type="Google" id="ProtNLM"/>
    </source>
</evidence>
<evidence type="ECO:0000256" key="1">
    <source>
        <dbReference type="SAM" id="SignalP"/>
    </source>
</evidence>
<organism evidence="2 3">
    <name type="scientific">Amnibacterium soli</name>
    <dbReference type="NCBI Taxonomy" id="1282736"/>
    <lineage>
        <taxon>Bacteria</taxon>
        <taxon>Bacillati</taxon>
        <taxon>Actinomycetota</taxon>
        <taxon>Actinomycetes</taxon>
        <taxon>Micrococcales</taxon>
        <taxon>Microbacteriaceae</taxon>
        <taxon>Amnibacterium</taxon>
    </lineage>
</organism>
<keyword evidence="3" id="KW-1185">Reference proteome</keyword>
<gene>
    <name evidence="2" type="ORF">GCM10025783_19670</name>
</gene>
<accession>A0ABP8Z634</accession>
<dbReference type="InterPro" id="IPR038468">
    <property type="entry name" value="MmpS_C"/>
</dbReference>
<feature type="signal peptide" evidence="1">
    <location>
        <begin position="1"/>
        <end position="18"/>
    </location>
</feature>
<dbReference type="EMBL" id="BAABLP010000004">
    <property type="protein sequence ID" value="GAA4747605.1"/>
    <property type="molecule type" value="Genomic_DNA"/>
</dbReference>
<reference evidence="3" key="1">
    <citation type="journal article" date="2019" name="Int. J. Syst. Evol. Microbiol.">
        <title>The Global Catalogue of Microorganisms (GCM) 10K type strain sequencing project: providing services to taxonomists for standard genome sequencing and annotation.</title>
        <authorList>
            <consortium name="The Broad Institute Genomics Platform"/>
            <consortium name="The Broad Institute Genome Sequencing Center for Infectious Disease"/>
            <person name="Wu L."/>
            <person name="Ma J."/>
        </authorList>
    </citation>
    <scope>NUCLEOTIDE SEQUENCE [LARGE SCALE GENOMIC DNA]</scope>
    <source>
        <strain evidence="3">JCM 19015</strain>
    </source>
</reference>
<evidence type="ECO:0000313" key="3">
    <source>
        <dbReference type="Proteomes" id="UP001500121"/>
    </source>
</evidence>
<sequence length="164" mass="16607">MVAAGAAAVAIMFAPTLAADAAPVHAAKSTPKQYTLSVDGNGKHASVVYTTLKVKKGTDEYGKPFPVKPVVHTIAKAHEPWTKRVTSGADLYEIAAVQTTGTKLSCTIKNTHGTVIARSTSTGKNTIVTCIVAKDALLAGVGGTGSGSGTGASAMSSKLLLGLR</sequence>
<proteinExistence type="predicted"/>
<comment type="caution">
    <text evidence="2">The sequence shown here is derived from an EMBL/GenBank/DDBJ whole genome shotgun (WGS) entry which is preliminary data.</text>
</comment>
<evidence type="ECO:0000313" key="2">
    <source>
        <dbReference type="EMBL" id="GAA4747605.1"/>
    </source>
</evidence>
<dbReference type="Gene3D" id="2.60.40.2880">
    <property type="entry name" value="MmpS1-5, C-terminal soluble domain"/>
    <property type="match status" value="1"/>
</dbReference>